<keyword evidence="2" id="KW-1185">Reference proteome</keyword>
<evidence type="ECO:0000313" key="2">
    <source>
        <dbReference type="Proteomes" id="UP000784294"/>
    </source>
</evidence>
<dbReference type="EMBL" id="CAAALY010013684">
    <property type="protein sequence ID" value="VEL12075.1"/>
    <property type="molecule type" value="Genomic_DNA"/>
</dbReference>
<reference evidence="1" key="1">
    <citation type="submission" date="2018-11" db="EMBL/GenBank/DDBJ databases">
        <authorList>
            <consortium name="Pathogen Informatics"/>
        </authorList>
    </citation>
    <scope>NUCLEOTIDE SEQUENCE</scope>
</reference>
<comment type="caution">
    <text evidence="1">The sequence shown here is derived from an EMBL/GenBank/DDBJ whole genome shotgun (WGS) entry which is preliminary data.</text>
</comment>
<evidence type="ECO:0000313" key="1">
    <source>
        <dbReference type="EMBL" id="VEL12075.1"/>
    </source>
</evidence>
<protein>
    <submittedName>
        <fullName evidence="1">Uncharacterized protein</fullName>
    </submittedName>
</protein>
<gene>
    <name evidence="1" type="ORF">PXEA_LOCUS5515</name>
</gene>
<proteinExistence type="predicted"/>
<sequence>MGRFVSFILRGFWFYNHKALPGVNVKRSGSMHCDPHLAYREQTAYRKAQKRPSSTSVLEPPTSHAVVPSRLISQQNYENALVQKALNTTTSGLDDADNTVLLGPAQIDHSDYRPNSVARTNLNRSIIVDQSFEGGEESDIEVDGEIDTGLDDGGVEDEDEEVQGNTNQINKTDYLTVTKSQELSSGEFGDKPVFTDNILPARANLLSETSENAMKETNVVDDEAFDYEVPTLPVIFPVKQARVSLVTAIPSSSTPSGTVESVV</sequence>
<dbReference type="AlphaFoldDB" id="A0A3S5B3D8"/>
<dbReference type="Proteomes" id="UP000784294">
    <property type="component" value="Unassembled WGS sequence"/>
</dbReference>
<accession>A0A3S5B3D8</accession>
<organism evidence="1 2">
    <name type="scientific">Protopolystoma xenopodis</name>
    <dbReference type="NCBI Taxonomy" id="117903"/>
    <lineage>
        <taxon>Eukaryota</taxon>
        <taxon>Metazoa</taxon>
        <taxon>Spiralia</taxon>
        <taxon>Lophotrochozoa</taxon>
        <taxon>Platyhelminthes</taxon>
        <taxon>Monogenea</taxon>
        <taxon>Polyopisthocotylea</taxon>
        <taxon>Polystomatidea</taxon>
        <taxon>Polystomatidae</taxon>
        <taxon>Protopolystoma</taxon>
    </lineage>
</organism>
<name>A0A3S5B3D8_9PLAT</name>